<dbReference type="AlphaFoldDB" id="A0A1P9WWQ0"/>
<keyword evidence="4" id="KW-1185">Reference proteome</keyword>
<dbReference type="RefSeq" id="WP_077131243.1">
    <property type="nucleotide sequence ID" value="NZ_CP014263.1"/>
</dbReference>
<name>A0A1P9WWQ0_9BACT</name>
<keyword evidence="1" id="KW-0732">Signal</keyword>
<dbReference type="STRING" id="1178516.AWR27_11025"/>
<evidence type="ECO:0000256" key="1">
    <source>
        <dbReference type="SAM" id="SignalP"/>
    </source>
</evidence>
<sequence length="276" mass="30094">MIINNTIRLFVAAVLAMSVLVSCNNDDADAIDPNVKNTVTLEFDNRVGDQKLVLGTTPYKNWAGEDFTVTTFNYFVSNIKLKKDDGTVVAIPNQYFLIRQADAKSQVVQLKDVPSGNYSEVSFAVGVDSVKSLAPITERTGALDVTSYGDDGMYWSWNSGYIFMKFEGVSSVAPVRTDGRRLFQLHVGGFGGGFNGAARTANNLRTVTLPIAQKATVRGNIAPTVHVLVDVKKIFDGPTRISLATTNNVHNPSVATPIAENYKQMFAVDHVHNDNQ</sequence>
<organism evidence="3 4">
    <name type="scientific">Spirosoma montaniterrae</name>
    <dbReference type="NCBI Taxonomy" id="1178516"/>
    <lineage>
        <taxon>Bacteria</taxon>
        <taxon>Pseudomonadati</taxon>
        <taxon>Bacteroidota</taxon>
        <taxon>Cytophagia</taxon>
        <taxon>Cytophagales</taxon>
        <taxon>Cytophagaceae</taxon>
        <taxon>Spirosoma</taxon>
    </lineage>
</organism>
<feature type="chain" id="PRO_5012885224" description="Copper-binding protein MbnP-like domain-containing protein" evidence="1">
    <location>
        <begin position="24"/>
        <end position="276"/>
    </location>
</feature>
<dbReference type="Proteomes" id="UP000187941">
    <property type="component" value="Chromosome"/>
</dbReference>
<evidence type="ECO:0000313" key="4">
    <source>
        <dbReference type="Proteomes" id="UP000187941"/>
    </source>
</evidence>
<dbReference type="KEGG" id="smon:AWR27_11025"/>
<proteinExistence type="predicted"/>
<accession>A0A1P9WWQ0</accession>
<evidence type="ECO:0000259" key="2">
    <source>
        <dbReference type="Pfam" id="PF20243"/>
    </source>
</evidence>
<dbReference type="InterPro" id="IPR046863">
    <property type="entry name" value="MbnP-like_dom"/>
</dbReference>
<dbReference type="EMBL" id="CP014263">
    <property type="protein sequence ID" value="AQG79809.1"/>
    <property type="molecule type" value="Genomic_DNA"/>
</dbReference>
<evidence type="ECO:0000313" key="3">
    <source>
        <dbReference type="EMBL" id="AQG79809.1"/>
    </source>
</evidence>
<dbReference type="Pfam" id="PF20243">
    <property type="entry name" value="MbnP"/>
    <property type="match status" value="1"/>
</dbReference>
<dbReference type="OrthoDB" id="1422031at2"/>
<protein>
    <recommendedName>
        <fullName evidence="2">Copper-binding protein MbnP-like domain-containing protein</fullName>
    </recommendedName>
</protein>
<feature type="domain" description="Copper-binding protein MbnP-like" evidence="2">
    <location>
        <begin position="37"/>
        <end position="250"/>
    </location>
</feature>
<gene>
    <name evidence="3" type="ORF">AWR27_11025</name>
</gene>
<reference evidence="3 4" key="1">
    <citation type="submission" date="2016-01" db="EMBL/GenBank/DDBJ databases">
        <authorList>
            <person name="Oliw E.H."/>
        </authorList>
    </citation>
    <scope>NUCLEOTIDE SEQUENCE [LARGE SCALE GENOMIC DNA]</scope>
    <source>
        <strain evidence="3 4">DY10</strain>
    </source>
</reference>
<feature type="signal peptide" evidence="1">
    <location>
        <begin position="1"/>
        <end position="23"/>
    </location>
</feature>